<dbReference type="EMBL" id="CP119313">
    <property type="protein sequence ID" value="WEK20139.1"/>
    <property type="molecule type" value="Genomic_DNA"/>
</dbReference>
<evidence type="ECO:0000313" key="3">
    <source>
        <dbReference type="EMBL" id="WEK20139.1"/>
    </source>
</evidence>
<sequence length="121" mass="13695">MKTTQEVADRLVQLCRGNKNLEAIEELYADHVVSKEPKGSNMPHTEGKASVKDKTAKWEASVEKIHSAKISDPIVADNHFSVAMDFDATYKEHGRMPMSEIAVYEVKDGKIVSDEFFYHMH</sequence>
<protein>
    <submittedName>
        <fullName evidence="3">Nuclear transport factor 2 family protein</fullName>
    </submittedName>
</protein>
<proteinExistence type="predicted"/>
<feature type="compositionally biased region" description="Basic and acidic residues" evidence="1">
    <location>
        <begin position="45"/>
        <end position="54"/>
    </location>
</feature>
<dbReference type="SUPFAM" id="SSF54427">
    <property type="entry name" value="NTF2-like"/>
    <property type="match status" value="1"/>
</dbReference>
<dbReference type="AlphaFoldDB" id="A0AAJ5W910"/>
<reference evidence="3" key="1">
    <citation type="submission" date="2023-03" db="EMBL/GenBank/DDBJ databases">
        <title>Andean soil-derived lignocellulolytic bacterial consortium as a source of novel taxa and putative plastic-active enzymes.</title>
        <authorList>
            <person name="Diaz-Garcia L."/>
            <person name="Chuvochina M."/>
            <person name="Feuerriegel G."/>
            <person name="Bunk B."/>
            <person name="Sproer C."/>
            <person name="Streit W.R."/>
            <person name="Rodriguez L.M."/>
            <person name="Overmann J."/>
            <person name="Jimenez D.J."/>
        </authorList>
    </citation>
    <scope>NUCLEOTIDE SEQUENCE</scope>
    <source>
        <strain evidence="3">MAG 3858</strain>
    </source>
</reference>
<evidence type="ECO:0000313" key="4">
    <source>
        <dbReference type="Proteomes" id="UP001214530"/>
    </source>
</evidence>
<feature type="region of interest" description="Disordered" evidence="1">
    <location>
        <begin position="35"/>
        <end position="54"/>
    </location>
</feature>
<dbReference type="Proteomes" id="UP001214530">
    <property type="component" value="Chromosome"/>
</dbReference>
<feature type="domain" description="SnoaL-like" evidence="2">
    <location>
        <begin position="3"/>
        <end position="118"/>
    </location>
</feature>
<dbReference type="Gene3D" id="3.10.450.50">
    <property type="match status" value="1"/>
</dbReference>
<name>A0AAJ5W910_9SPHI</name>
<evidence type="ECO:0000259" key="2">
    <source>
        <dbReference type="Pfam" id="PF20409"/>
    </source>
</evidence>
<accession>A0AAJ5W910</accession>
<dbReference type="InterPro" id="IPR032710">
    <property type="entry name" value="NTF2-like_dom_sf"/>
</dbReference>
<dbReference type="Pfam" id="PF20409">
    <property type="entry name" value="SnoaL_5"/>
    <property type="match status" value="1"/>
</dbReference>
<gene>
    <name evidence="3" type="ORF">P0Y49_03120</name>
</gene>
<dbReference type="InterPro" id="IPR046860">
    <property type="entry name" value="SnoaL_5"/>
</dbReference>
<evidence type="ECO:0000256" key="1">
    <source>
        <dbReference type="SAM" id="MobiDB-lite"/>
    </source>
</evidence>
<organism evidence="3 4">
    <name type="scientific">Candidatus Pedobacter colombiensis</name>
    <dbReference type="NCBI Taxonomy" id="3121371"/>
    <lineage>
        <taxon>Bacteria</taxon>
        <taxon>Pseudomonadati</taxon>
        <taxon>Bacteroidota</taxon>
        <taxon>Sphingobacteriia</taxon>
        <taxon>Sphingobacteriales</taxon>
        <taxon>Sphingobacteriaceae</taxon>
        <taxon>Pedobacter</taxon>
    </lineage>
</organism>